<dbReference type="PANTHER" id="PTHR11409:SF37">
    <property type="entry name" value="ADENOSINE DEAMINASE DOMAIN-CONTAINING PROTEIN"/>
    <property type="match status" value="1"/>
</dbReference>
<evidence type="ECO:0000256" key="2">
    <source>
        <dbReference type="ARBA" id="ARBA00022723"/>
    </source>
</evidence>
<dbReference type="GO" id="GO:0046872">
    <property type="term" value="F:metal ion binding"/>
    <property type="evidence" value="ECO:0007669"/>
    <property type="project" value="UniProtKB-KW"/>
</dbReference>
<dbReference type="EMBL" id="JAUEPP010000005">
    <property type="protein sequence ID" value="KAK3342813.1"/>
    <property type="molecule type" value="Genomic_DNA"/>
</dbReference>
<dbReference type="GO" id="GO:0004000">
    <property type="term" value="F:adenosine deaminase activity"/>
    <property type="evidence" value="ECO:0007669"/>
    <property type="project" value="TreeGrafter"/>
</dbReference>
<gene>
    <name evidence="6" type="ORF">B0H65DRAFT_576341</name>
</gene>
<sequence length="694" mass="80332">MCGMARKTDPSSPRPLTTKLRRIFSFTQSSHPSAIPIPDQMSQHSSEKLRKPPPTPYDVVEAFDKVILARDKDKLTLLKLLQEDEDIDTPTVPKVLSKKAQEKFNALPDSKEKTPFEGVTKEYLQQHEEVQRREKALGFDHHCTREAEEWEVEANAVIQELKKLDVIDVYDKEARIEGYAGQKHKRVPGDRFLLNAPIIEKTRLYRAIQKIPKGAHLHIHFNANLLPEVLLNIAKDQDYMYIMSDIPLISKEAFERCHLKFSILSQKNFDATWSGRPDLFSKGEDQNESGQPKHIMRYKYEFRDKFWKKYRDAYAGDTNDPLKGVDNNDLVDEYLTRKIVFQADEAYSPHQTAKGAWQRFDSHTQMMKGLFNYRAAYEVYTRECLEEFVNDNIQYAEIRPNFMENNQVWFNDGSDRIDNYGIMNLIIGVYENFQKAHGGKVFKGLKIIYCTPRSFKPDQVKFALDQCLEMKLDKDRRHGEAKANRSSVGFDLVGEEGAGHPLSYFIPQFLEFKDKCKKANVDIPFLFHCGETLDVGTETDGNLVDALLLGSKRIGHGFALAWHPYVMQQMKKQNVCVEVCPISNEILGLTPRISGHTVYNMLANDVHCTISTDNGTLFRSRLSHDFYQIMVGKADMTLHGLRQLIEWSIDHSCMDAEERYQTRRTWEKLWKEFCDQLVMEYPSLVPGKLRQQKN</sequence>
<keyword evidence="2" id="KW-0479">Metal-binding</keyword>
<feature type="region of interest" description="Disordered" evidence="4">
    <location>
        <begin position="1"/>
        <end position="20"/>
    </location>
</feature>
<reference evidence="6" key="2">
    <citation type="submission" date="2023-06" db="EMBL/GenBank/DDBJ databases">
        <authorList>
            <consortium name="Lawrence Berkeley National Laboratory"/>
            <person name="Haridas S."/>
            <person name="Hensen N."/>
            <person name="Bonometti L."/>
            <person name="Westerberg I."/>
            <person name="Brannstrom I.O."/>
            <person name="Guillou S."/>
            <person name="Cros-Aarteil S."/>
            <person name="Calhoun S."/>
            <person name="Kuo A."/>
            <person name="Mondo S."/>
            <person name="Pangilinan J."/>
            <person name="Riley R."/>
            <person name="Labutti K."/>
            <person name="Andreopoulos B."/>
            <person name="Lipzen A."/>
            <person name="Chen C."/>
            <person name="Yanf M."/>
            <person name="Daum C."/>
            <person name="Ng V."/>
            <person name="Clum A."/>
            <person name="Steindorff A."/>
            <person name="Ohm R."/>
            <person name="Martin F."/>
            <person name="Silar P."/>
            <person name="Natvig D."/>
            <person name="Lalanne C."/>
            <person name="Gautier V."/>
            <person name="Ament-Velasquez S.L."/>
            <person name="Kruys A."/>
            <person name="Hutchinson M.I."/>
            <person name="Powell A.J."/>
            <person name="Barry K."/>
            <person name="Miller A.N."/>
            <person name="Grigoriev I.V."/>
            <person name="Debuchy R."/>
            <person name="Gladieux P."/>
            <person name="Thoren M.H."/>
            <person name="Johannesson H."/>
        </authorList>
    </citation>
    <scope>NUCLEOTIDE SEQUENCE</scope>
    <source>
        <strain evidence="6">CBS 560.94</strain>
    </source>
</reference>
<evidence type="ECO:0000256" key="4">
    <source>
        <dbReference type="SAM" id="MobiDB-lite"/>
    </source>
</evidence>
<keyword evidence="3" id="KW-0378">Hydrolase</keyword>
<evidence type="ECO:0000313" key="6">
    <source>
        <dbReference type="EMBL" id="KAK3342813.1"/>
    </source>
</evidence>
<dbReference type="SUPFAM" id="SSF51556">
    <property type="entry name" value="Metallo-dependent hydrolases"/>
    <property type="match status" value="1"/>
</dbReference>
<accession>A0AAE0JDI9</accession>
<comment type="cofactor">
    <cofactor evidence="1">
        <name>Zn(2+)</name>
        <dbReference type="ChEBI" id="CHEBI:29105"/>
    </cofactor>
</comment>
<dbReference type="AlphaFoldDB" id="A0AAE0JDI9"/>
<dbReference type="GO" id="GO:0046103">
    <property type="term" value="P:inosine biosynthetic process"/>
    <property type="evidence" value="ECO:0007669"/>
    <property type="project" value="TreeGrafter"/>
</dbReference>
<name>A0AAE0JDI9_9PEZI</name>
<organism evidence="6 7">
    <name type="scientific">Neurospora tetraspora</name>
    <dbReference type="NCBI Taxonomy" id="94610"/>
    <lineage>
        <taxon>Eukaryota</taxon>
        <taxon>Fungi</taxon>
        <taxon>Dikarya</taxon>
        <taxon>Ascomycota</taxon>
        <taxon>Pezizomycotina</taxon>
        <taxon>Sordariomycetes</taxon>
        <taxon>Sordariomycetidae</taxon>
        <taxon>Sordariales</taxon>
        <taxon>Sordariaceae</taxon>
        <taxon>Neurospora</taxon>
    </lineage>
</organism>
<protein>
    <recommendedName>
        <fullName evidence="5">Adenosine deaminase domain-containing protein</fullName>
    </recommendedName>
</protein>
<proteinExistence type="predicted"/>
<dbReference type="GO" id="GO:0006154">
    <property type="term" value="P:adenosine catabolic process"/>
    <property type="evidence" value="ECO:0007669"/>
    <property type="project" value="TreeGrafter"/>
</dbReference>
<dbReference type="InterPro" id="IPR032466">
    <property type="entry name" value="Metal_Hydrolase"/>
</dbReference>
<comment type="caution">
    <text evidence="6">The sequence shown here is derived from an EMBL/GenBank/DDBJ whole genome shotgun (WGS) entry which is preliminary data.</text>
</comment>
<feature type="region of interest" description="Disordered" evidence="4">
    <location>
        <begin position="28"/>
        <end position="56"/>
    </location>
</feature>
<evidence type="ECO:0000256" key="1">
    <source>
        <dbReference type="ARBA" id="ARBA00001947"/>
    </source>
</evidence>
<dbReference type="Gene3D" id="3.20.20.140">
    <property type="entry name" value="Metal-dependent hydrolases"/>
    <property type="match status" value="1"/>
</dbReference>
<keyword evidence="7" id="KW-1185">Reference proteome</keyword>
<feature type="domain" description="Adenosine deaminase" evidence="5">
    <location>
        <begin position="351"/>
        <end position="660"/>
    </location>
</feature>
<dbReference type="GeneID" id="87867809"/>
<dbReference type="PANTHER" id="PTHR11409">
    <property type="entry name" value="ADENOSINE DEAMINASE"/>
    <property type="match status" value="1"/>
</dbReference>
<evidence type="ECO:0000256" key="3">
    <source>
        <dbReference type="ARBA" id="ARBA00022801"/>
    </source>
</evidence>
<dbReference type="InterPro" id="IPR001365">
    <property type="entry name" value="A_deaminase_dom"/>
</dbReference>
<dbReference type="InterPro" id="IPR006330">
    <property type="entry name" value="Ado/ade_deaminase"/>
</dbReference>
<reference evidence="6" key="1">
    <citation type="journal article" date="2023" name="Mol. Phylogenet. Evol.">
        <title>Genome-scale phylogeny and comparative genomics of the fungal order Sordariales.</title>
        <authorList>
            <person name="Hensen N."/>
            <person name="Bonometti L."/>
            <person name="Westerberg I."/>
            <person name="Brannstrom I.O."/>
            <person name="Guillou S."/>
            <person name="Cros-Aarteil S."/>
            <person name="Calhoun S."/>
            <person name="Haridas S."/>
            <person name="Kuo A."/>
            <person name="Mondo S."/>
            <person name="Pangilinan J."/>
            <person name="Riley R."/>
            <person name="LaButti K."/>
            <person name="Andreopoulos B."/>
            <person name="Lipzen A."/>
            <person name="Chen C."/>
            <person name="Yan M."/>
            <person name="Daum C."/>
            <person name="Ng V."/>
            <person name="Clum A."/>
            <person name="Steindorff A."/>
            <person name="Ohm R.A."/>
            <person name="Martin F."/>
            <person name="Silar P."/>
            <person name="Natvig D.O."/>
            <person name="Lalanne C."/>
            <person name="Gautier V."/>
            <person name="Ament-Velasquez S.L."/>
            <person name="Kruys A."/>
            <person name="Hutchinson M.I."/>
            <person name="Powell A.J."/>
            <person name="Barry K."/>
            <person name="Miller A.N."/>
            <person name="Grigoriev I.V."/>
            <person name="Debuchy R."/>
            <person name="Gladieux P."/>
            <person name="Hiltunen Thoren M."/>
            <person name="Johannesson H."/>
        </authorList>
    </citation>
    <scope>NUCLEOTIDE SEQUENCE</scope>
    <source>
        <strain evidence="6">CBS 560.94</strain>
    </source>
</reference>
<dbReference type="Pfam" id="PF00962">
    <property type="entry name" value="A_deaminase"/>
    <property type="match status" value="1"/>
</dbReference>
<dbReference type="RefSeq" id="XP_062680606.1">
    <property type="nucleotide sequence ID" value="XM_062830655.1"/>
</dbReference>
<evidence type="ECO:0000313" key="7">
    <source>
        <dbReference type="Proteomes" id="UP001278500"/>
    </source>
</evidence>
<evidence type="ECO:0000259" key="5">
    <source>
        <dbReference type="Pfam" id="PF00962"/>
    </source>
</evidence>
<dbReference type="Proteomes" id="UP001278500">
    <property type="component" value="Unassembled WGS sequence"/>
</dbReference>